<sequence length="498" mass="54639">MATNQLVNEKFCPELAPHADFYAASYVVALIESPSTEVPDEYQASRANAIILHSINSILPYAQLFKMSSSDAVAINVYILGNKTVVTVANNPNVTGKSFTESADAFKRIVCSIRRIQELLTGISGSGTNAAEARTTFSALPVSPIFKADDFSDYEHAIFASLIRSHTGFHKRVDNDGEFVEAWLAECQRRLIEFGGGFRATETESTRVLGQGLGAMTLDDSPAKVGIIEQSWLLLEAWKAFGIPERGELVSLLGLLSRYRSLVDDFLGFQKNNCGKVVVIKTIDLPSPLVQLVPTEPCTAIDLFNEGRGEPKLGGKVVSAIYRHYPNVRDNPNSYGSFQETLFSIHPEVALAIAASRRKIQWGLASSVLIATSSKLCLSCHEWLGGFEAEEGIKIRVGPWGGERKAGWTVPGACWGLEVPVEVSNTRARNLLEGKAGRVARRWKDEELDSLSSTERYKLRQAQQDARRKKFGVPRVVGAPSTECLVQPLKFAAVPLRH</sequence>
<protein>
    <submittedName>
        <fullName evidence="1">Uncharacterized protein</fullName>
    </submittedName>
</protein>
<gene>
    <name evidence="1" type="ORF">TWF106_008144</name>
</gene>
<reference evidence="1 2" key="1">
    <citation type="submission" date="2019-06" db="EMBL/GenBank/DDBJ databases">
        <authorList>
            <person name="Palmer J.M."/>
        </authorList>
    </citation>
    <scope>NUCLEOTIDE SEQUENCE [LARGE SCALE GENOMIC DNA]</scope>
    <source>
        <strain evidence="1 2">TWF106</strain>
    </source>
</reference>
<accession>A0A7C8QK66</accession>
<evidence type="ECO:0000313" key="2">
    <source>
        <dbReference type="Proteomes" id="UP000472727"/>
    </source>
</evidence>
<dbReference type="EMBL" id="WIWS01000048">
    <property type="protein sequence ID" value="KAF3216743.1"/>
    <property type="molecule type" value="Genomic_DNA"/>
</dbReference>
<proteinExistence type="predicted"/>
<evidence type="ECO:0000313" key="1">
    <source>
        <dbReference type="EMBL" id="KAF3216743.1"/>
    </source>
</evidence>
<organism evidence="1 2">
    <name type="scientific">Orbilia oligospora</name>
    <name type="common">Nematode-trapping fungus</name>
    <name type="synonym">Arthrobotrys oligospora</name>
    <dbReference type="NCBI Taxonomy" id="2813651"/>
    <lineage>
        <taxon>Eukaryota</taxon>
        <taxon>Fungi</taxon>
        <taxon>Dikarya</taxon>
        <taxon>Ascomycota</taxon>
        <taxon>Pezizomycotina</taxon>
        <taxon>Orbiliomycetes</taxon>
        <taxon>Orbiliales</taxon>
        <taxon>Orbiliaceae</taxon>
        <taxon>Orbilia</taxon>
    </lineage>
</organism>
<dbReference type="Proteomes" id="UP000472727">
    <property type="component" value="Unassembled WGS sequence"/>
</dbReference>
<comment type="caution">
    <text evidence="1">The sequence shown here is derived from an EMBL/GenBank/DDBJ whole genome shotgun (WGS) entry which is preliminary data.</text>
</comment>
<name>A0A7C8QK66_ORBOL</name>
<dbReference type="AlphaFoldDB" id="A0A7C8QK66"/>